<dbReference type="InterPro" id="IPR001633">
    <property type="entry name" value="EAL_dom"/>
</dbReference>
<evidence type="ECO:0000259" key="1">
    <source>
        <dbReference type="PROSITE" id="PS50883"/>
    </source>
</evidence>
<dbReference type="SUPFAM" id="SSF103190">
    <property type="entry name" value="Sensory domain-like"/>
    <property type="match status" value="1"/>
</dbReference>
<organism evidence="2 3">
    <name type="scientific">Humidesulfovibrio mexicanus</name>
    <dbReference type="NCBI Taxonomy" id="147047"/>
    <lineage>
        <taxon>Bacteria</taxon>
        <taxon>Pseudomonadati</taxon>
        <taxon>Thermodesulfobacteriota</taxon>
        <taxon>Desulfovibrionia</taxon>
        <taxon>Desulfovibrionales</taxon>
        <taxon>Desulfovibrionaceae</taxon>
        <taxon>Humidesulfovibrio</taxon>
    </lineage>
</organism>
<dbReference type="PANTHER" id="PTHR33121:SF76">
    <property type="entry name" value="SIGNALING PROTEIN"/>
    <property type="match status" value="1"/>
</dbReference>
<evidence type="ECO:0000313" key="3">
    <source>
        <dbReference type="Proteomes" id="UP000198324"/>
    </source>
</evidence>
<dbReference type="Pfam" id="PF00563">
    <property type="entry name" value="EAL"/>
    <property type="match status" value="1"/>
</dbReference>
<dbReference type="CDD" id="cd01948">
    <property type="entry name" value="EAL"/>
    <property type="match status" value="1"/>
</dbReference>
<dbReference type="InterPro" id="IPR029151">
    <property type="entry name" value="Sensor-like_sf"/>
</dbReference>
<dbReference type="PROSITE" id="PS50883">
    <property type="entry name" value="EAL"/>
    <property type="match status" value="1"/>
</dbReference>
<dbReference type="Gene3D" id="3.30.450.20">
    <property type="entry name" value="PAS domain"/>
    <property type="match status" value="1"/>
</dbReference>
<sequence>MENTAEAISIHEIIEREWVGTAFHSLVSIKRKALLGLEALSRCTAPGEDIPPQELFRMAHKAGRLLELDRLCRKKALEAFAPIHRQHRDLILSLNVDGHAIDSEVARSSYLLRVVKEHGVNPNNVLIEIVESRARDTAALAEFVTRSRKSGFLIALDDVGAGHSNLDRIPLLKPDVLKLDRSLVSGVDGNMTRLEVVKSFVQMASRLGSLALAEGVERQEDILRLLEVGVDVFQGFYFGRPGGRMPCPETMGERIEYLARMFRANATEHFAAQKALYARHDALVHAMCERLSALGPVGLDQALTCFIDEHEHIECLYVLSARGVQLSDTVCNPSKLRKRKRFIYEPARLGADHSLKEYYLPLRAGLPKYTTAPYISLASGNRCITISAAYKDRDNRSCILCADIDCRE</sequence>
<dbReference type="InterPro" id="IPR035919">
    <property type="entry name" value="EAL_sf"/>
</dbReference>
<dbReference type="InterPro" id="IPR050706">
    <property type="entry name" value="Cyclic-di-GMP_PDE-like"/>
</dbReference>
<dbReference type="Gene3D" id="3.20.20.450">
    <property type="entry name" value="EAL domain"/>
    <property type="match status" value="1"/>
</dbReference>
<dbReference type="PANTHER" id="PTHR33121">
    <property type="entry name" value="CYCLIC DI-GMP PHOSPHODIESTERASE PDEF"/>
    <property type="match status" value="1"/>
</dbReference>
<reference evidence="2 3" key="1">
    <citation type="submission" date="2017-06" db="EMBL/GenBank/DDBJ databases">
        <authorList>
            <person name="Kim H.J."/>
            <person name="Triplett B.A."/>
        </authorList>
    </citation>
    <scope>NUCLEOTIDE SEQUENCE [LARGE SCALE GENOMIC DNA]</scope>
    <source>
        <strain evidence="2 3">DSM 13116</strain>
    </source>
</reference>
<name>A0A239B491_9BACT</name>
<proteinExistence type="predicted"/>
<keyword evidence="3" id="KW-1185">Reference proteome</keyword>
<gene>
    <name evidence="2" type="ORF">SAMN04488503_2424</name>
</gene>
<feature type="domain" description="EAL" evidence="1">
    <location>
        <begin position="3"/>
        <end position="255"/>
    </location>
</feature>
<dbReference type="EMBL" id="FZOC01000004">
    <property type="protein sequence ID" value="SNS02745.1"/>
    <property type="molecule type" value="Genomic_DNA"/>
</dbReference>
<dbReference type="AlphaFoldDB" id="A0A239B491"/>
<dbReference type="SUPFAM" id="SSF141868">
    <property type="entry name" value="EAL domain-like"/>
    <property type="match status" value="1"/>
</dbReference>
<protein>
    <submittedName>
        <fullName evidence="2">EAL domain, c-di-GMP-specific phosphodiesterase class I (Or its enzymatically inactive variant)</fullName>
    </submittedName>
</protein>
<evidence type="ECO:0000313" key="2">
    <source>
        <dbReference type="EMBL" id="SNS02745.1"/>
    </source>
</evidence>
<dbReference type="SMART" id="SM00052">
    <property type="entry name" value="EAL"/>
    <property type="match status" value="1"/>
</dbReference>
<dbReference type="RefSeq" id="WP_089274619.1">
    <property type="nucleotide sequence ID" value="NZ_FZOC01000004.1"/>
</dbReference>
<dbReference type="OrthoDB" id="9813903at2"/>
<dbReference type="Proteomes" id="UP000198324">
    <property type="component" value="Unassembled WGS sequence"/>
</dbReference>
<dbReference type="GO" id="GO:0071111">
    <property type="term" value="F:cyclic-guanylate-specific phosphodiesterase activity"/>
    <property type="evidence" value="ECO:0007669"/>
    <property type="project" value="InterPro"/>
</dbReference>
<accession>A0A239B491</accession>
<dbReference type="CDD" id="cd18773">
    <property type="entry name" value="PDC1_HK_sensor"/>
    <property type="match status" value="1"/>
</dbReference>